<dbReference type="OrthoDB" id="9797664at2"/>
<sequence length="378" mass="41283">MRRWLKRLLISLLIALALLAAVVRVRYGGGGPYPDLSGPPLLPESALEVAVQFDQPIGNVAVDGNGRVFFTVHPESRPVGDKLFVSDQGQIRPFPASAQQAAHFQTPLGVRIDRQNRLWVIDHGNHGFDTPRLTAWSLDSGELVHEFRFPADIAPKGSFLQDLAIDSLGTTVFIADVAFWAKRPGLVVYDVTSQSAKRLLENDPSVQPQDYVIRTPSKTMTFFGGLAALKAGVDGIALSRDDAWLYFGAMNHANLYRIGRLDLIAAAGDSPALAKAVQDMGPKPLNDGLSTDLLGNVYITDVEHGAVFRLDPDGHLDTLIQSPRIRWADALSFGPDGWLYLADSAIPEQMLRSQAYIASQAPYFIYRFQPGIDGVPGQ</sequence>
<dbReference type="PANTHER" id="PTHR10009">
    <property type="entry name" value="PROTEIN YELLOW-RELATED"/>
    <property type="match status" value="1"/>
</dbReference>
<dbReference type="RefSeq" id="WP_106893393.1">
    <property type="nucleotide sequence ID" value="NZ_CP027860.1"/>
</dbReference>
<organism evidence="3 4">
    <name type="scientific">Ahniella affigens</name>
    <dbReference type="NCBI Taxonomy" id="2021234"/>
    <lineage>
        <taxon>Bacteria</taxon>
        <taxon>Pseudomonadati</taxon>
        <taxon>Pseudomonadota</taxon>
        <taxon>Gammaproteobacteria</taxon>
        <taxon>Lysobacterales</taxon>
        <taxon>Rhodanobacteraceae</taxon>
        <taxon>Ahniella</taxon>
    </lineage>
</organism>
<evidence type="ECO:0000313" key="3">
    <source>
        <dbReference type="EMBL" id="AVP99475.1"/>
    </source>
</evidence>
<dbReference type="PANTHER" id="PTHR10009:SF18">
    <property type="entry name" value="PROTEIN YELLOW-LIKE PROTEIN"/>
    <property type="match status" value="1"/>
</dbReference>
<dbReference type="InterPro" id="IPR011042">
    <property type="entry name" value="6-blade_b-propeller_TolB-like"/>
</dbReference>
<comment type="subcellular location">
    <subcellularLocation>
        <location evidence="1">Secreted</location>
    </subcellularLocation>
</comment>
<gene>
    <name evidence="3" type="ORF">C7S18_20885</name>
</gene>
<dbReference type="InterPro" id="IPR017996">
    <property type="entry name" value="MRJP/yellow-related"/>
</dbReference>
<dbReference type="Gene3D" id="2.120.10.30">
    <property type="entry name" value="TolB, C-terminal domain"/>
    <property type="match status" value="1"/>
</dbReference>
<evidence type="ECO:0000256" key="2">
    <source>
        <dbReference type="ARBA" id="ARBA00022525"/>
    </source>
</evidence>
<evidence type="ECO:0000256" key="1">
    <source>
        <dbReference type="ARBA" id="ARBA00004613"/>
    </source>
</evidence>
<reference evidence="3 4" key="2">
    <citation type="submission" date="2018-03" db="EMBL/GenBank/DDBJ databases">
        <authorList>
            <person name="Keele B.F."/>
        </authorList>
    </citation>
    <scope>NUCLEOTIDE SEQUENCE [LARGE SCALE GENOMIC DNA]</scope>
    <source>
        <strain evidence="3 4">D13</strain>
    </source>
</reference>
<reference evidence="3 4" key="1">
    <citation type="submission" date="2018-03" db="EMBL/GenBank/DDBJ databases">
        <title>Ahniella affigens gen. nov., sp. nov., a gammaproteobacterium isolated from sandy soil near a stream.</title>
        <authorList>
            <person name="Ko Y."/>
            <person name="Kim J.-H."/>
        </authorList>
    </citation>
    <scope>NUCLEOTIDE SEQUENCE [LARGE SCALE GENOMIC DNA]</scope>
    <source>
        <strain evidence="3 4">D13</strain>
    </source>
</reference>
<name>A0A2P1PXB0_9GAMM</name>
<proteinExistence type="predicted"/>
<dbReference type="Pfam" id="PF03022">
    <property type="entry name" value="MRJP"/>
    <property type="match status" value="1"/>
</dbReference>
<dbReference type="KEGG" id="xba:C7S18_20885"/>
<evidence type="ECO:0000313" key="4">
    <source>
        <dbReference type="Proteomes" id="UP000241074"/>
    </source>
</evidence>
<evidence type="ECO:0008006" key="5">
    <source>
        <dbReference type="Google" id="ProtNLM"/>
    </source>
</evidence>
<dbReference type="GO" id="GO:0005576">
    <property type="term" value="C:extracellular region"/>
    <property type="evidence" value="ECO:0007669"/>
    <property type="project" value="UniProtKB-SubCell"/>
</dbReference>
<keyword evidence="2" id="KW-0964">Secreted</keyword>
<dbReference type="Proteomes" id="UP000241074">
    <property type="component" value="Chromosome"/>
</dbReference>
<protein>
    <recommendedName>
        <fullName evidence="5">Major royal jelly protein</fullName>
    </recommendedName>
</protein>
<dbReference type="SUPFAM" id="SSF101898">
    <property type="entry name" value="NHL repeat"/>
    <property type="match status" value="1"/>
</dbReference>
<keyword evidence="4" id="KW-1185">Reference proteome</keyword>
<dbReference type="AlphaFoldDB" id="A0A2P1PXB0"/>
<accession>A0A2P1PXB0</accession>
<dbReference type="EMBL" id="CP027860">
    <property type="protein sequence ID" value="AVP99475.1"/>
    <property type="molecule type" value="Genomic_DNA"/>
</dbReference>